<dbReference type="Proteomes" id="UP000027064">
    <property type="component" value="Unassembled WGS sequence"/>
</dbReference>
<protein>
    <recommendedName>
        <fullName evidence="4">Lipoprotein</fullName>
    </recommendedName>
</protein>
<organism evidence="2 3">
    <name type="scientific">Flavobacterium seoulense</name>
    <dbReference type="NCBI Taxonomy" id="1492738"/>
    <lineage>
        <taxon>Bacteria</taxon>
        <taxon>Pseudomonadati</taxon>
        <taxon>Bacteroidota</taxon>
        <taxon>Flavobacteriia</taxon>
        <taxon>Flavobacteriales</taxon>
        <taxon>Flavobacteriaceae</taxon>
        <taxon>Flavobacterium</taxon>
    </lineage>
</organism>
<feature type="signal peptide" evidence="1">
    <location>
        <begin position="1"/>
        <end position="25"/>
    </location>
</feature>
<dbReference type="EMBL" id="JNCA01000026">
    <property type="protein sequence ID" value="KDN54206.1"/>
    <property type="molecule type" value="Genomic_DNA"/>
</dbReference>
<name>A0A066WK19_9FLAO</name>
<comment type="caution">
    <text evidence="2">The sequence shown here is derived from an EMBL/GenBank/DDBJ whole genome shotgun (WGS) entry which is preliminary data.</text>
</comment>
<dbReference type="OrthoDB" id="1122951at2"/>
<dbReference type="eggNOG" id="ENOG502Z89F">
    <property type="taxonomic scope" value="Bacteria"/>
</dbReference>
<sequence>MKKNLFRIALLSTVIAGLTLGSCNNDDNNNDSGNNGGDDGTRWITLTGSFPDAGGTAGNGGTRAYAITQENAADPNYEVDLFKMEGEKYVNGFALKSSRTARVQASEDGKFLYNIQYTGTEGGVFNKYKVNGEGKYEEVGFELNTATILGTSPRWVKAAEGIGVGVSFGEALDPYTGTAPNYKYRHPKGTIKIANIDLNSTAITNTGSINIELGTELEAKGYHVWRADVPVLNQDKTKLYIGLGIRRHNVNGTVTTNTTSGAINGWQLSTEVRDLGTVTYVVDYPRLTNAKIIISNNSKIDNLGYRTLTQYVGTDGNLYQATATSGPDILRISKATGEYDQNYHFNLNTALSITGAQIKAWRYIKDGLAVVLYTTSSATGGYVALINLNDKTATKLTTEIETDAALASTFGQFQNIGLVGDNVYLPLTPSGKDGNIYIINTKTKEIKKGAKLKTATGSFFLGAY</sequence>
<evidence type="ECO:0008006" key="4">
    <source>
        <dbReference type="Google" id="ProtNLM"/>
    </source>
</evidence>
<dbReference type="PROSITE" id="PS51257">
    <property type="entry name" value="PROKAR_LIPOPROTEIN"/>
    <property type="match status" value="1"/>
</dbReference>
<feature type="chain" id="PRO_5001629073" description="Lipoprotein" evidence="1">
    <location>
        <begin position="26"/>
        <end position="464"/>
    </location>
</feature>
<dbReference type="AlphaFoldDB" id="A0A066WK19"/>
<proteinExistence type="predicted"/>
<reference evidence="2 3" key="1">
    <citation type="submission" date="2014-05" db="EMBL/GenBank/DDBJ databases">
        <title>Genome Sequence of Flavobacterium sp. EM1321.</title>
        <authorList>
            <person name="Shin S.-K."/>
            <person name="Yi H."/>
        </authorList>
    </citation>
    <scope>NUCLEOTIDE SEQUENCE [LARGE SCALE GENOMIC DNA]</scope>
    <source>
        <strain evidence="2 3">EM1321</strain>
    </source>
</reference>
<evidence type="ECO:0000313" key="3">
    <source>
        <dbReference type="Proteomes" id="UP000027064"/>
    </source>
</evidence>
<keyword evidence="3" id="KW-1185">Reference proteome</keyword>
<dbReference type="RefSeq" id="WP_035661188.1">
    <property type="nucleotide sequence ID" value="NZ_JNCA01000026.1"/>
</dbReference>
<accession>A0A066WK19</accession>
<gene>
    <name evidence="2" type="ORF">FEM21_26720</name>
</gene>
<dbReference type="PATRIC" id="fig|1492738.3.peg.2658"/>
<evidence type="ECO:0000313" key="2">
    <source>
        <dbReference type="EMBL" id="KDN54206.1"/>
    </source>
</evidence>
<dbReference type="STRING" id="1492738.FEM21_26720"/>
<keyword evidence="1" id="KW-0732">Signal</keyword>
<evidence type="ECO:0000256" key="1">
    <source>
        <dbReference type="SAM" id="SignalP"/>
    </source>
</evidence>